<name>A0A1R0GY04_9FUNG</name>
<dbReference type="AlphaFoldDB" id="A0A1R0GY04"/>
<accession>A0A1R0GY04</accession>
<keyword evidence="2" id="KW-1185">Reference proteome</keyword>
<dbReference type="EMBL" id="LSSL01002173">
    <property type="protein sequence ID" value="OLY81767.1"/>
    <property type="molecule type" value="Genomic_DNA"/>
</dbReference>
<gene>
    <name evidence="1" type="ORF">AYI68_g4122</name>
</gene>
<comment type="caution">
    <text evidence="1">The sequence shown here is derived from an EMBL/GenBank/DDBJ whole genome shotgun (WGS) entry which is preliminary data.</text>
</comment>
<reference evidence="1 2" key="1">
    <citation type="journal article" date="2016" name="Mol. Biol. Evol.">
        <title>Genome-Wide Survey of Gut Fungi (Harpellales) Reveals the First Horizontally Transferred Ubiquitin Gene from a Mosquito Host.</title>
        <authorList>
            <person name="Wang Y."/>
            <person name="White M.M."/>
            <person name="Kvist S."/>
            <person name="Moncalvo J.M."/>
        </authorList>
    </citation>
    <scope>NUCLEOTIDE SEQUENCE [LARGE SCALE GENOMIC DNA]</scope>
    <source>
        <strain evidence="1 2">ALG-7-W6</strain>
    </source>
</reference>
<evidence type="ECO:0000313" key="1">
    <source>
        <dbReference type="EMBL" id="OLY81767.1"/>
    </source>
</evidence>
<protein>
    <submittedName>
        <fullName evidence="1">Uncharacterized protein</fullName>
    </submittedName>
</protein>
<proteinExistence type="predicted"/>
<sequence>MQQSLFSQKVIIPEATVEDPHIKTKTQMAQLHVYPELLEALPIVKEDLFRNPLIEEERKEIIHAFPKISGVNYSPTTLNDSVSRSVR</sequence>
<dbReference type="Proteomes" id="UP000187455">
    <property type="component" value="Unassembled WGS sequence"/>
</dbReference>
<dbReference type="OrthoDB" id="5545891at2759"/>
<organism evidence="1 2">
    <name type="scientific">Smittium mucronatum</name>
    <dbReference type="NCBI Taxonomy" id="133383"/>
    <lineage>
        <taxon>Eukaryota</taxon>
        <taxon>Fungi</taxon>
        <taxon>Fungi incertae sedis</taxon>
        <taxon>Zoopagomycota</taxon>
        <taxon>Kickxellomycotina</taxon>
        <taxon>Harpellomycetes</taxon>
        <taxon>Harpellales</taxon>
        <taxon>Legeriomycetaceae</taxon>
        <taxon>Smittium</taxon>
    </lineage>
</organism>
<evidence type="ECO:0000313" key="2">
    <source>
        <dbReference type="Proteomes" id="UP000187455"/>
    </source>
</evidence>